<comment type="function">
    <text evidence="8">Essential component of the TIM23 complex, a complex that mediates the translocation of transit peptide-containing proteins across the mitochondrial inner membrane.</text>
</comment>
<evidence type="ECO:0000256" key="4">
    <source>
        <dbReference type="ARBA" id="ARBA00022946"/>
    </source>
</evidence>
<keyword evidence="10" id="KW-1185">Reference proteome</keyword>
<keyword evidence="4" id="KW-0809">Transit peptide</keyword>
<comment type="caution">
    <text evidence="9">The sequence shown here is derived from an EMBL/GenBank/DDBJ whole genome shotgun (WGS) entry which is preliminary data.</text>
</comment>
<sequence length="223" mass="24890">MSKLIGQLACQKYLPYRKIKIFTALCTNTMNTFEVVQENKFNPHVYRCYCSERKDSSKITKVNPAEIGTPKTLKKASYLGLILAGVVKQTTEAASYLGIILAGVGVTAVICYKVFCELFSSKNSNSVYTTSLKKCCADPRVIDSLGEPVKAFRDEIRRASMRRVRKGITVLDHPPYSPDLATGDFWLFPKVKLAMKGDRHDTIQDIQRESTAVLNANPQKGVQ</sequence>
<dbReference type="EMBL" id="NEVH01013211">
    <property type="protein sequence ID" value="PNF29733.1"/>
    <property type="molecule type" value="Genomic_DNA"/>
</dbReference>
<dbReference type="Pfam" id="PF08294">
    <property type="entry name" value="TIM21"/>
    <property type="match status" value="1"/>
</dbReference>
<dbReference type="AlphaFoldDB" id="A0A2J7QMF9"/>
<keyword evidence="5" id="KW-1133">Transmembrane helix</keyword>
<keyword evidence="7" id="KW-0472">Membrane</keyword>
<dbReference type="GO" id="GO:0003676">
    <property type="term" value="F:nucleic acid binding"/>
    <property type="evidence" value="ECO:0007669"/>
    <property type="project" value="InterPro"/>
</dbReference>
<evidence type="ECO:0000256" key="8">
    <source>
        <dbReference type="RuleBase" id="RU367142"/>
    </source>
</evidence>
<reference evidence="9 10" key="1">
    <citation type="submission" date="2017-12" db="EMBL/GenBank/DDBJ databases">
        <title>Hemimetabolous genomes reveal molecular basis of termite eusociality.</title>
        <authorList>
            <person name="Harrison M.C."/>
            <person name="Jongepier E."/>
            <person name="Robertson H.M."/>
            <person name="Arning N."/>
            <person name="Bitard-Feildel T."/>
            <person name="Chao H."/>
            <person name="Childers C.P."/>
            <person name="Dinh H."/>
            <person name="Doddapaneni H."/>
            <person name="Dugan S."/>
            <person name="Gowin J."/>
            <person name="Greiner C."/>
            <person name="Han Y."/>
            <person name="Hu H."/>
            <person name="Hughes D.S.T."/>
            <person name="Huylmans A.-K."/>
            <person name="Kemena C."/>
            <person name="Kremer L.P.M."/>
            <person name="Lee S.L."/>
            <person name="Lopez-Ezquerra A."/>
            <person name="Mallet L."/>
            <person name="Monroy-Kuhn J.M."/>
            <person name="Moser A."/>
            <person name="Murali S.C."/>
            <person name="Muzny D.M."/>
            <person name="Otani S."/>
            <person name="Piulachs M.-D."/>
            <person name="Poelchau M."/>
            <person name="Qu J."/>
            <person name="Schaub F."/>
            <person name="Wada-Katsumata A."/>
            <person name="Worley K.C."/>
            <person name="Xie Q."/>
            <person name="Ylla G."/>
            <person name="Poulsen M."/>
            <person name="Gibbs R.A."/>
            <person name="Schal C."/>
            <person name="Richards S."/>
            <person name="Belles X."/>
            <person name="Korb J."/>
            <person name="Bornberg-Bauer E."/>
        </authorList>
    </citation>
    <scope>NUCLEOTIDE SEQUENCE [LARGE SCALE GENOMIC DNA]</scope>
    <source>
        <tissue evidence="9">Whole body</tissue>
    </source>
</reference>
<evidence type="ECO:0000256" key="7">
    <source>
        <dbReference type="ARBA" id="ARBA00023136"/>
    </source>
</evidence>
<keyword evidence="8" id="KW-0999">Mitochondrion inner membrane</keyword>
<comment type="subunit">
    <text evidence="8">Component of the TIM23 complex.</text>
</comment>
<dbReference type="GO" id="GO:0005744">
    <property type="term" value="C:TIM23 mitochondrial import inner membrane translocase complex"/>
    <property type="evidence" value="ECO:0007669"/>
    <property type="project" value="UniProtKB-UniRule"/>
</dbReference>
<dbReference type="OrthoDB" id="436405at2759"/>
<evidence type="ECO:0000313" key="9">
    <source>
        <dbReference type="EMBL" id="PNF29733.1"/>
    </source>
</evidence>
<dbReference type="InParanoid" id="A0A2J7QMF9"/>
<gene>
    <name evidence="9" type="ORF">B7P43_G11195</name>
</gene>
<evidence type="ECO:0000256" key="1">
    <source>
        <dbReference type="ARBA" id="ARBA00004304"/>
    </source>
</evidence>
<dbReference type="PANTHER" id="PTHR13032:SF6">
    <property type="entry name" value="MITOCHONDRIAL IMPORT INNER MEMBRANE TRANSLOCASE SUBUNIT TIM21"/>
    <property type="match status" value="1"/>
</dbReference>
<dbReference type="PANTHER" id="PTHR13032">
    <property type="entry name" value="MITOCHONDRIAL IMPORT INNER MEMBRANE TRANSLOCASE SUBUNIT TIM21"/>
    <property type="match status" value="1"/>
</dbReference>
<dbReference type="STRING" id="105785.A0A2J7QMF9"/>
<proteinExistence type="inferred from homology"/>
<dbReference type="InterPro" id="IPR013261">
    <property type="entry name" value="Tim21"/>
</dbReference>
<accession>A0A2J7QMF9</accession>
<evidence type="ECO:0000256" key="3">
    <source>
        <dbReference type="ARBA" id="ARBA00022692"/>
    </source>
</evidence>
<evidence type="ECO:0000313" key="10">
    <source>
        <dbReference type="Proteomes" id="UP000235965"/>
    </source>
</evidence>
<dbReference type="InterPro" id="IPR036397">
    <property type="entry name" value="RNaseH_sf"/>
</dbReference>
<evidence type="ECO:0000256" key="2">
    <source>
        <dbReference type="ARBA" id="ARBA00010867"/>
    </source>
</evidence>
<dbReference type="GO" id="GO:0030150">
    <property type="term" value="P:protein import into mitochondrial matrix"/>
    <property type="evidence" value="ECO:0007669"/>
    <property type="project" value="UniProtKB-UniRule"/>
</dbReference>
<keyword evidence="3" id="KW-0812">Transmembrane</keyword>
<keyword evidence="6 8" id="KW-0496">Mitochondrion</keyword>
<comment type="similarity">
    <text evidence="2 8">Belongs to the TIM21 family.</text>
</comment>
<keyword evidence="8" id="KW-0813">Transport</keyword>
<dbReference type="Gene3D" id="3.30.420.10">
    <property type="entry name" value="Ribonuclease H-like superfamily/Ribonuclease H"/>
    <property type="match status" value="1"/>
</dbReference>
<name>A0A2J7QMF9_9NEOP</name>
<dbReference type="Proteomes" id="UP000235965">
    <property type="component" value="Unassembled WGS sequence"/>
</dbReference>
<keyword evidence="8" id="KW-0653">Protein transport</keyword>
<organism evidence="9 10">
    <name type="scientific">Cryptotermes secundus</name>
    <dbReference type="NCBI Taxonomy" id="105785"/>
    <lineage>
        <taxon>Eukaryota</taxon>
        <taxon>Metazoa</taxon>
        <taxon>Ecdysozoa</taxon>
        <taxon>Arthropoda</taxon>
        <taxon>Hexapoda</taxon>
        <taxon>Insecta</taxon>
        <taxon>Pterygota</taxon>
        <taxon>Neoptera</taxon>
        <taxon>Polyneoptera</taxon>
        <taxon>Dictyoptera</taxon>
        <taxon>Blattodea</taxon>
        <taxon>Blattoidea</taxon>
        <taxon>Termitoidae</taxon>
        <taxon>Kalotermitidae</taxon>
        <taxon>Cryptotermitinae</taxon>
        <taxon>Cryptotermes</taxon>
    </lineage>
</organism>
<evidence type="ECO:0000256" key="5">
    <source>
        <dbReference type="ARBA" id="ARBA00022989"/>
    </source>
</evidence>
<dbReference type="FunCoup" id="A0A2J7QMF9">
    <property type="interactions" value="1093"/>
</dbReference>
<protein>
    <recommendedName>
        <fullName evidence="8">Mitochondrial import inner membrane translocase subunit Tim21</fullName>
    </recommendedName>
</protein>
<evidence type="ECO:0000256" key="6">
    <source>
        <dbReference type="ARBA" id="ARBA00023128"/>
    </source>
</evidence>
<keyword evidence="8" id="KW-0811">Translocation</keyword>
<comment type="subcellular location">
    <subcellularLocation>
        <location evidence="8">Mitochondrion inner membrane</location>
        <topology evidence="8">Single-pass membrane protein</topology>
    </subcellularLocation>
    <subcellularLocation>
        <location evidence="1">Mitochondrion membrane</location>
        <topology evidence="1">Single-pass membrane protein</topology>
    </subcellularLocation>
</comment>